<keyword evidence="2" id="KW-0813">Transport</keyword>
<evidence type="ECO:0000256" key="3">
    <source>
        <dbReference type="ARBA" id="ARBA00022475"/>
    </source>
</evidence>
<gene>
    <name evidence="11" type="ORF">GCM10007857_40430</name>
</gene>
<dbReference type="CDD" id="cd06582">
    <property type="entry name" value="TM_PBP1_LivH_like"/>
    <property type="match status" value="1"/>
</dbReference>
<feature type="transmembrane region" description="Helical" evidence="10">
    <location>
        <begin position="250"/>
        <end position="283"/>
    </location>
</feature>
<keyword evidence="7 10" id="KW-1133">Transmembrane helix</keyword>
<evidence type="ECO:0000256" key="6">
    <source>
        <dbReference type="ARBA" id="ARBA00022970"/>
    </source>
</evidence>
<feature type="transmembrane region" description="Helical" evidence="10">
    <location>
        <begin position="75"/>
        <end position="97"/>
    </location>
</feature>
<keyword evidence="3" id="KW-1003">Cell membrane</keyword>
<dbReference type="PANTHER" id="PTHR11795:SF371">
    <property type="entry name" value="HIGH-AFFINITY BRANCHED-CHAIN AMINO ACID TRANSPORT SYSTEM PERMEASE PROTEIN LIVH"/>
    <property type="match status" value="1"/>
</dbReference>
<feature type="transmembrane region" description="Helical" evidence="10">
    <location>
        <begin position="295"/>
        <end position="314"/>
    </location>
</feature>
<evidence type="ECO:0000256" key="2">
    <source>
        <dbReference type="ARBA" id="ARBA00022448"/>
    </source>
</evidence>
<evidence type="ECO:0000256" key="1">
    <source>
        <dbReference type="ARBA" id="ARBA00004651"/>
    </source>
</evidence>
<dbReference type="InterPro" id="IPR052157">
    <property type="entry name" value="BCAA_transport_permease"/>
</dbReference>
<feature type="transmembrane region" description="Helical" evidence="10">
    <location>
        <begin position="20"/>
        <end position="41"/>
    </location>
</feature>
<evidence type="ECO:0000256" key="4">
    <source>
        <dbReference type="ARBA" id="ARBA00022519"/>
    </source>
</evidence>
<keyword evidence="4" id="KW-0997">Cell inner membrane</keyword>
<evidence type="ECO:0000256" key="5">
    <source>
        <dbReference type="ARBA" id="ARBA00022692"/>
    </source>
</evidence>
<dbReference type="Proteomes" id="UP001156905">
    <property type="component" value="Unassembled WGS sequence"/>
</dbReference>
<evidence type="ECO:0000256" key="7">
    <source>
        <dbReference type="ARBA" id="ARBA00022989"/>
    </source>
</evidence>
<keyword evidence="6" id="KW-0029">Amino-acid transport</keyword>
<evidence type="ECO:0000256" key="8">
    <source>
        <dbReference type="ARBA" id="ARBA00023136"/>
    </source>
</evidence>
<accession>A0ABQ6B5I2</accession>
<keyword evidence="12" id="KW-1185">Reference proteome</keyword>
<sequence>MSFQLALELLPPTLADGLILGLLYATIALGYTMVYGVLGLINFAHSEIFMVGAVVAVELLTYVLAGSSLHPVAQLVLAMIVAAAVSAALAGLAERIAYRPLRRSNAPKLAPLITAIGISLFLQDAVRFVESLFGQFIRPFPSMPFFDIPLPLTPNDSVPMKSLVILIVAGAMLAGLRYTVNQTRLGKAIRAVATDRMAASLMGIDVNRIVMLTFLIGGALAGVAGTLYALQFGRVDPFSGFIPGLKAFTAAVLGGIGSIPGAMVGGIVLGLIEMLIGTFVPILTNNAIGTEYKDIFAFGILILILIFKPTGLLGRPSTEKV</sequence>
<name>A0ABQ6B5I2_9BRAD</name>
<comment type="subcellular location">
    <subcellularLocation>
        <location evidence="1">Cell membrane</location>
        <topology evidence="1">Multi-pass membrane protein</topology>
    </subcellularLocation>
</comment>
<evidence type="ECO:0000256" key="9">
    <source>
        <dbReference type="ARBA" id="ARBA00037998"/>
    </source>
</evidence>
<reference evidence="12" key="1">
    <citation type="journal article" date="2019" name="Int. J. Syst. Evol. Microbiol.">
        <title>The Global Catalogue of Microorganisms (GCM) 10K type strain sequencing project: providing services to taxonomists for standard genome sequencing and annotation.</title>
        <authorList>
            <consortium name="The Broad Institute Genomics Platform"/>
            <consortium name="The Broad Institute Genome Sequencing Center for Infectious Disease"/>
            <person name="Wu L."/>
            <person name="Ma J."/>
        </authorList>
    </citation>
    <scope>NUCLEOTIDE SEQUENCE [LARGE SCALE GENOMIC DNA]</scope>
    <source>
        <strain evidence="12">NBRC 102520</strain>
    </source>
</reference>
<comment type="similarity">
    <text evidence="9">Belongs to the binding-protein-dependent transport system permease family. LivHM subfamily.</text>
</comment>
<keyword evidence="5 10" id="KW-0812">Transmembrane</keyword>
<dbReference type="Pfam" id="PF02653">
    <property type="entry name" value="BPD_transp_2"/>
    <property type="match status" value="1"/>
</dbReference>
<dbReference type="EMBL" id="BSOW01000014">
    <property type="protein sequence ID" value="GLR87332.1"/>
    <property type="molecule type" value="Genomic_DNA"/>
</dbReference>
<feature type="transmembrane region" description="Helical" evidence="10">
    <location>
        <begin position="109"/>
        <end position="129"/>
    </location>
</feature>
<proteinExistence type="inferred from homology"/>
<feature type="transmembrane region" description="Helical" evidence="10">
    <location>
        <begin position="209"/>
        <end position="230"/>
    </location>
</feature>
<evidence type="ECO:0000256" key="10">
    <source>
        <dbReference type="SAM" id="Phobius"/>
    </source>
</evidence>
<dbReference type="InterPro" id="IPR001851">
    <property type="entry name" value="ABC_transp_permease"/>
</dbReference>
<comment type="caution">
    <text evidence="11">The sequence shown here is derived from an EMBL/GenBank/DDBJ whole genome shotgun (WGS) entry which is preliminary data.</text>
</comment>
<dbReference type="RefSeq" id="WP_284268120.1">
    <property type="nucleotide sequence ID" value="NZ_BSOW01000014.1"/>
</dbReference>
<evidence type="ECO:0000313" key="11">
    <source>
        <dbReference type="EMBL" id="GLR87332.1"/>
    </source>
</evidence>
<evidence type="ECO:0000313" key="12">
    <source>
        <dbReference type="Proteomes" id="UP001156905"/>
    </source>
</evidence>
<dbReference type="PANTHER" id="PTHR11795">
    <property type="entry name" value="BRANCHED-CHAIN AMINO ACID TRANSPORT SYSTEM PERMEASE PROTEIN LIVH"/>
    <property type="match status" value="1"/>
</dbReference>
<protein>
    <submittedName>
        <fullName evidence="11">Branched-chain amino acid ABC transporter permease</fullName>
    </submittedName>
</protein>
<keyword evidence="8 10" id="KW-0472">Membrane</keyword>
<feature type="transmembrane region" description="Helical" evidence="10">
    <location>
        <begin position="48"/>
        <end position="69"/>
    </location>
</feature>
<feature type="transmembrane region" description="Helical" evidence="10">
    <location>
        <begin position="162"/>
        <end position="180"/>
    </location>
</feature>
<organism evidence="11 12">
    <name type="scientific">Bradyrhizobium iriomotense</name>
    <dbReference type="NCBI Taxonomy" id="441950"/>
    <lineage>
        <taxon>Bacteria</taxon>
        <taxon>Pseudomonadati</taxon>
        <taxon>Pseudomonadota</taxon>
        <taxon>Alphaproteobacteria</taxon>
        <taxon>Hyphomicrobiales</taxon>
        <taxon>Nitrobacteraceae</taxon>
        <taxon>Bradyrhizobium</taxon>
    </lineage>
</organism>